<dbReference type="Proteomes" id="UP000324222">
    <property type="component" value="Unassembled WGS sequence"/>
</dbReference>
<keyword evidence="2" id="KW-1185">Reference proteome</keyword>
<dbReference type="AlphaFoldDB" id="A0A5B7JAC8"/>
<dbReference type="EMBL" id="VSRR010095714">
    <property type="protein sequence ID" value="MPC93680.1"/>
    <property type="molecule type" value="Genomic_DNA"/>
</dbReference>
<comment type="caution">
    <text evidence="1">The sequence shown here is derived from an EMBL/GenBank/DDBJ whole genome shotgun (WGS) entry which is preliminary data.</text>
</comment>
<protein>
    <submittedName>
        <fullName evidence="1">Uncharacterized protein</fullName>
    </submittedName>
</protein>
<sequence length="73" mass="7959">MLEALVVVVLVVVVVVVVWTDLHTAPFIHSCVLFLPCVALSSLRGEGEREGEEEEEVELPAMLLRSLSKSGNN</sequence>
<evidence type="ECO:0000313" key="1">
    <source>
        <dbReference type="EMBL" id="MPC93680.1"/>
    </source>
</evidence>
<accession>A0A5B7JAC8</accession>
<name>A0A5B7JAC8_PORTR</name>
<organism evidence="1 2">
    <name type="scientific">Portunus trituberculatus</name>
    <name type="common">Swimming crab</name>
    <name type="synonym">Neptunus trituberculatus</name>
    <dbReference type="NCBI Taxonomy" id="210409"/>
    <lineage>
        <taxon>Eukaryota</taxon>
        <taxon>Metazoa</taxon>
        <taxon>Ecdysozoa</taxon>
        <taxon>Arthropoda</taxon>
        <taxon>Crustacea</taxon>
        <taxon>Multicrustacea</taxon>
        <taxon>Malacostraca</taxon>
        <taxon>Eumalacostraca</taxon>
        <taxon>Eucarida</taxon>
        <taxon>Decapoda</taxon>
        <taxon>Pleocyemata</taxon>
        <taxon>Brachyura</taxon>
        <taxon>Eubrachyura</taxon>
        <taxon>Portunoidea</taxon>
        <taxon>Portunidae</taxon>
        <taxon>Portuninae</taxon>
        <taxon>Portunus</taxon>
    </lineage>
</organism>
<reference evidence="1 2" key="1">
    <citation type="submission" date="2019-05" db="EMBL/GenBank/DDBJ databases">
        <title>Another draft genome of Portunus trituberculatus and its Hox gene families provides insights of decapod evolution.</title>
        <authorList>
            <person name="Jeong J.-H."/>
            <person name="Song I."/>
            <person name="Kim S."/>
            <person name="Choi T."/>
            <person name="Kim D."/>
            <person name="Ryu S."/>
            <person name="Kim W."/>
        </authorList>
    </citation>
    <scope>NUCLEOTIDE SEQUENCE [LARGE SCALE GENOMIC DNA]</scope>
    <source>
        <tissue evidence="1">Muscle</tissue>
    </source>
</reference>
<evidence type="ECO:0000313" key="2">
    <source>
        <dbReference type="Proteomes" id="UP000324222"/>
    </source>
</evidence>
<proteinExistence type="predicted"/>
<gene>
    <name evidence="1" type="ORF">E2C01_088818</name>
</gene>